<dbReference type="InterPro" id="IPR015943">
    <property type="entry name" value="WD40/YVTN_repeat-like_dom_sf"/>
</dbReference>
<accession>A0AAN7TMY4</accession>
<evidence type="ECO:0000256" key="2">
    <source>
        <dbReference type="ARBA" id="ARBA00022737"/>
    </source>
</evidence>
<dbReference type="Proteomes" id="UP001310890">
    <property type="component" value="Unassembled WGS sequence"/>
</dbReference>
<dbReference type="EMBL" id="JAVRRL010000015">
    <property type="protein sequence ID" value="KAK5114910.1"/>
    <property type="molecule type" value="Genomic_DNA"/>
</dbReference>
<protein>
    <recommendedName>
        <fullName evidence="7">THO complex subunit 3</fullName>
    </recommendedName>
</protein>
<evidence type="ECO:0000256" key="4">
    <source>
        <dbReference type="PROSITE-ProRule" id="PRU00221"/>
    </source>
</evidence>
<proteinExistence type="inferred from homology"/>
<feature type="repeat" description="WD" evidence="4">
    <location>
        <begin position="98"/>
        <end position="135"/>
    </location>
</feature>
<dbReference type="InterPro" id="IPR019775">
    <property type="entry name" value="WD40_repeat_CS"/>
</dbReference>
<keyword evidence="2" id="KW-0677">Repeat</keyword>
<dbReference type="GO" id="GO:0000445">
    <property type="term" value="C:THO complex part of transcription export complex"/>
    <property type="evidence" value="ECO:0007669"/>
    <property type="project" value="TreeGrafter"/>
</dbReference>
<dbReference type="SUPFAM" id="SSF50978">
    <property type="entry name" value="WD40 repeat-like"/>
    <property type="match status" value="1"/>
</dbReference>
<dbReference type="InterPro" id="IPR001680">
    <property type="entry name" value="WD40_rpt"/>
</dbReference>
<dbReference type="PANTHER" id="PTHR22839">
    <property type="entry name" value="THO COMPLEX SUBUNIT 3 THO3"/>
    <property type="match status" value="1"/>
</dbReference>
<organism evidence="5 6">
    <name type="scientific">Meristemomyces frigidus</name>
    <dbReference type="NCBI Taxonomy" id="1508187"/>
    <lineage>
        <taxon>Eukaryota</taxon>
        <taxon>Fungi</taxon>
        <taxon>Dikarya</taxon>
        <taxon>Ascomycota</taxon>
        <taxon>Pezizomycotina</taxon>
        <taxon>Dothideomycetes</taxon>
        <taxon>Dothideomycetidae</taxon>
        <taxon>Mycosphaerellales</taxon>
        <taxon>Teratosphaeriaceae</taxon>
        <taxon>Meristemomyces</taxon>
    </lineage>
</organism>
<dbReference type="PROSITE" id="PS50294">
    <property type="entry name" value="WD_REPEATS_REGION"/>
    <property type="match status" value="1"/>
</dbReference>
<dbReference type="AlphaFoldDB" id="A0AAN7TMY4"/>
<comment type="similarity">
    <text evidence="3">Belongs to the THOC3 family.</text>
</comment>
<evidence type="ECO:0000256" key="3">
    <source>
        <dbReference type="ARBA" id="ARBA00046343"/>
    </source>
</evidence>
<dbReference type="PROSITE" id="PS50082">
    <property type="entry name" value="WD_REPEATS_2"/>
    <property type="match status" value="2"/>
</dbReference>
<dbReference type="SMART" id="SM00320">
    <property type="entry name" value="WD40"/>
    <property type="match status" value="6"/>
</dbReference>
<keyword evidence="1 4" id="KW-0853">WD repeat</keyword>
<dbReference type="PROSITE" id="PS00678">
    <property type="entry name" value="WD_REPEATS_1"/>
    <property type="match status" value="2"/>
</dbReference>
<dbReference type="Gene3D" id="2.130.10.10">
    <property type="entry name" value="YVTN repeat-like/Quinoprotein amine dehydrogenase"/>
    <property type="match status" value="2"/>
</dbReference>
<dbReference type="InterPro" id="IPR036322">
    <property type="entry name" value="WD40_repeat_dom_sf"/>
</dbReference>
<feature type="repeat" description="WD" evidence="4">
    <location>
        <begin position="238"/>
        <end position="279"/>
    </location>
</feature>
<evidence type="ECO:0000313" key="5">
    <source>
        <dbReference type="EMBL" id="KAK5114910.1"/>
    </source>
</evidence>
<evidence type="ECO:0008006" key="7">
    <source>
        <dbReference type="Google" id="ProtNLM"/>
    </source>
</evidence>
<dbReference type="GO" id="GO:0006406">
    <property type="term" value="P:mRNA export from nucleus"/>
    <property type="evidence" value="ECO:0007669"/>
    <property type="project" value="InterPro"/>
</dbReference>
<evidence type="ECO:0000313" key="6">
    <source>
        <dbReference type="Proteomes" id="UP001310890"/>
    </source>
</evidence>
<dbReference type="InterPro" id="IPR040132">
    <property type="entry name" value="Tex1/THOC3"/>
</dbReference>
<reference evidence="5" key="1">
    <citation type="submission" date="2023-08" db="EMBL/GenBank/DDBJ databases">
        <title>Black Yeasts Isolated from many extreme environments.</title>
        <authorList>
            <person name="Coleine C."/>
            <person name="Stajich J.E."/>
            <person name="Selbmann L."/>
        </authorList>
    </citation>
    <scope>NUCLEOTIDE SEQUENCE</scope>
    <source>
        <strain evidence="5">CCFEE 5401</strain>
    </source>
</reference>
<evidence type="ECO:0000256" key="1">
    <source>
        <dbReference type="ARBA" id="ARBA00022574"/>
    </source>
</evidence>
<dbReference type="Pfam" id="PF00400">
    <property type="entry name" value="WD40"/>
    <property type="match status" value="4"/>
</dbReference>
<comment type="caution">
    <text evidence="5">The sequence shown here is derived from an EMBL/GenBank/DDBJ whole genome shotgun (WGS) entry which is preliminary data.</text>
</comment>
<name>A0AAN7TMY4_9PEZI</name>
<sequence>MAPIPRSRPLKKNDFPTFFKPLKPTVFSDLPPNIRGPPLPPNIRALSWSPTGSLIATSTSADIRVWTSERPNVKNSTQLKSAHAKGGVPYGSPGIGGDTVEKVAFCPTVEGVLASTGLDGMVRLWDVRTPGAVTGVGGKGTPALADCRTGGDSAFLTWHPDGKELLVGRRDDVVHAVDVRRMDGGVRYEMFHEKKMERGKHVLYAMAFSNSGREVLATTQEGSVRILDWPSMEYLHTLAGHTAAAYTVGHSPVGAHIAIGSGDSTISLWDTTTWLSTHTLSAPSQTTSVRDLSFSFDGAYIVAGAGPDAKDGMPGLNIFHADHGSVVHTVETTHCPSYVAWHPTRYWLAYAGDTGGMKVIGAGTVL</sequence>
<dbReference type="PANTHER" id="PTHR22839:SF0">
    <property type="entry name" value="THO COMPLEX SUBUNIT 3"/>
    <property type="match status" value="1"/>
</dbReference>
<gene>
    <name evidence="5" type="ORF">LTR62_002069</name>
</gene>